<keyword evidence="4" id="KW-0677">Repeat</keyword>
<dbReference type="Gene3D" id="3.10.250.10">
    <property type="entry name" value="SRCR-like domain"/>
    <property type="match status" value="5"/>
</dbReference>
<feature type="domain" description="SRCR" evidence="8">
    <location>
        <begin position="123"/>
        <end position="224"/>
    </location>
</feature>
<reference evidence="9" key="3">
    <citation type="submission" date="2025-09" db="UniProtKB">
        <authorList>
            <consortium name="Ensembl"/>
        </authorList>
    </citation>
    <scope>IDENTIFICATION</scope>
</reference>
<reference evidence="9" key="1">
    <citation type="submission" date="2019-06" db="EMBL/GenBank/DDBJ databases">
        <authorList>
            <consortium name="Wellcome Sanger Institute Data Sharing"/>
        </authorList>
    </citation>
    <scope>NUCLEOTIDE SEQUENCE [LARGE SCALE GENOMIC DNA]</scope>
</reference>
<feature type="disulfide bond" evidence="7">
    <location>
        <begin position="254"/>
        <end position="318"/>
    </location>
</feature>
<evidence type="ECO:0000256" key="4">
    <source>
        <dbReference type="ARBA" id="ARBA00022737"/>
    </source>
</evidence>
<dbReference type="PRINTS" id="PR00258">
    <property type="entry name" value="SPERACTRCPTR"/>
</dbReference>
<evidence type="ECO:0000256" key="2">
    <source>
        <dbReference type="ARBA" id="ARBA00022525"/>
    </source>
</evidence>
<dbReference type="SUPFAM" id="SSF56487">
    <property type="entry name" value="SRCR-like"/>
    <property type="match status" value="5"/>
</dbReference>
<evidence type="ECO:0000256" key="3">
    <source>
        <dbReference type="ARBA" id="ARBA00022729"/>
    </source>
</evidence>
<name>A0A672YBN9_9TELE</name>
<feature type="domain" description="SRCR" evidence="8">
    <location>
        <begin position="229"/>
        <end position="329"/>
    </location>
</feature>
<dbReference type="SMART" id="SM00202">
    <property type="entry name" value="SR"/>
    <property type="match status" value="5"/>
</dbReference>
<dbReference type="InParanoid" id="A0A672YBN9"/>
<feature type="disulfide bond" evidence="7">
    <location>
        <begin position="87"/>
        <end position="97"/>
    </location>
</feature>
<proteinExistence type="predicted"/>
<dbReference type="InterPro" id="IPR036772">
    <property type="entry name" value="SRCR-like_dom_sf"/>
</dbReference>
<feature type="disulfide bond" evidence="7">
    <location>
        <begin position="482"/>
        <end position="543"/>
    </location>
</feature>
<keyword evidence="3" id="KW-0732">Signal</keyword>
<keyword evidence="5 7" id="KW-1015">Disulfide bond</keyword>
<sequence>MELMVPALAEWRSSTVDMRLVNSDNRCSGRVELYHQRQWGTVCDDGWDLNDANVVCRQLGCGRARSALSNAAFGQGTGPIWLDEVGCSGNEPSIAYCRHRGFGVHDCGHVEDAGVVCDLEGDVRLVNGGNGSCSGRVEIFHSGQWGTVCDDGWNMANGQVVCRQLGCGRVLSAPSVAHFGQGTGPIWLDDVVCSGSESELTQCRHRGFGSHNCNHGEDAGVVCEAYSPVRLVNSDNRCSGRVEIYHQRQWGTVCDDGWGLNDANVVCRQLGCGRARSALSNAAFGQGTGPIWLDDVTCSGNESSVTDCRHPGFGVHNCGHNEDAGVVCDLEGDVRLVNGGNGSCSGRVEIFHSGRWGTVCDDGWNMANGQVVCRQLGCGRVLSAPSVAHFGQGTGPIWLDDVVCSGSESELTQCRHRGFGSHNCNHGEDAGVVCEGKHKFMHILRLVNSDNRCSGRVELYHQRQWGTVCDDGWDLNDANVVCRQLGCGRARSALSNAAFGQGTGPIWLDDVACRGNEPSVTDCRHPGFGVHNCGHVEDAGVVCEREYICRS</sequence>
<comment type="subcellular location">
    <subcellularLocation>
        <location evidence="1">Secreted</location>
    </subcellularLocation>
</comment>
<feature type="disulfide bond" evidence="7">
    <location>
        <begin position="43"/>
        <end position="107"/>
    </location>
</feature>
<dbReference type="AlphaFoldDB" id="A0A672YBN9"/>
<feature type="domain" description="SRCR" evidence="8">
    <location>
        <begin position="444"/>
        <end position="544"/>
    </location>
</feature>
<dbReference type="PANTHER" id="PTHR19331:SF22">
    <property type="entry name" value="DELETED IN MALIGNANT BRAIN TUMORS 1 PROTEIN"/>
    <property type="match status" value="1"/>
</dbReference>
<feature type="disulfide bond" evidence="7">
    <location>
        <begin position="149"/>
        <end position="213"/>
    </location>
</feature>
<feature type="disulfide bond" evidence="7">
    <location>
        <begin position="513"/>
        <end position="523"/>
    </location>
</feature>
<feature type="disulfide bond" evidence="7">
    <location>
        <begin position="469"/>
        <end position="533"/>
    </location>
</feature>
<feature type="disulfide bond" evidence="7">
    <location>
        <begin position="56"/>
        <end position="117"/>
    </location>
</feature>
<accession>A0A672YBN9</accession>
<evidence type="ECO:0000259" key="8">
    <source>
        <dbReference type="PROSITE" id="PS50287"/>
    </source>
</evidence>
<dbReference type="InterPro" id="IPR001190">
    <property type="entry name" value="SRCR"/>
</dbReference>
<keyword evidence="10" id="KW-1185">Reference proteome</keyword>
<evidence type="ECO:0000313" key="10">
    <source>
        <dbReference type="Proteomes" id="UP000472271"/>
    </source>
</evidence>
<evidence type="ECO:0000256" key="5">
    <source>
        <dbReference type="ARBA" id="ARBA00023157"/>
    </source>
</evidence>
<dbReference type="GO" id="GO:0016020">
    <property type="term" value="C:membrane"/>
    <property type="evidence" value="ECO:0007669"/>
    <property type="project" value="InterPro"/>
</dbReference>
<protein>
    <recommendedName>
        <fullName evidence="8">SRCR domain-containing protein</fullName>
    </recommendedName>
</protein>
<evidence type="ECO:0000313" key="9">
    <source>
        <dbReference type="Ensembl" id="ENSSORP00005000860.1"/>
    </source>
</evidence>
<feature type="disulfide bond" evidence="7">
    <location>
        <begin position="267"/>
        <end position="328"/>
    </location>
</feature>
<dbReference type="PROSITE" id="PS00420">
    <property type="entry name" value="SRCR_1"/>
    <property type="match status" value="2"/>
</dbReference>
<keyword evidence="6" id="KW-0325">Glycoprotein</keyword>
<dbReference type="FunFam" id="3.10.250.10:FF:000003">
    <property type="entry name" value="Deleted in malignant brain tumors 1"/>
    <property type="match status" value="1"/>
</dbReference>
<feature type="disulfide bond" evidence="7">
    <location>
        <begin position="162"/>
        <end position="223"/>
    </location>
</feature>
<keyword evidence="2" id="KW-0964">Secreted</keyword>
<feature type="domain" description="SRCR" evidence="8">
    <location>
        <begin position="334"/>
        <end position="435"/>
    </location>
</feature>
<feature type="disulfide bond" evidence="7">
    <location>
        <begin position="404"/>
        <end position="414"/>
    </location>
</feature>
<dbReference type="Pfam" id="PF00530">
    <property type="entry name" value="SRCR"/>
    <property type="match status" value="5"/>
</dbReference>
<evidence type="ECO:0000256" key="7">
    <source>
        <dbReference type="PROSITE-ProRule" id="PRU00196"/>
    </source>
</evidence>
<dbReference type="Ensembl" id="ENSSORT00005000888.1">
    <property type="protein sequence ID" value="ENSSORP00005000860.1"/>
    <property type="gene ID" value="ENSSORG00005000527.1"/>
</dbReference>
<dbReference type="PANTHER" id="PTHR19331">
    <property type="entry name" value="SCAVENGER RECEPTOR DOMAIN-CONTAINING"/>
    <property type="match status" value="1"/>
</dbReference>
<feature type="disulfide bond" evidence="7">
    <location>
        <begin position="298"/>
        <end position="308"/>
    </location>
</feature>
<dbReference type="FunFam" id="3.10.250.10:FF:000006">
    <property type="entry name" value="neurotrypsin isoform X2"/>
    <property type="match status" value="4"/>
</dbReference>
<dbReference type="Proteomes" id="UP000472271">
    <property type="component" value="Chromosome 1"/>
</dbReference>
<reference evidence="9" key="2">
    <citation type="submission" date="2025-08" db="UniProtKB">
        <authorList>
            <consortium name="Ensembl"/>
        </authorList>
    </citation>
    <scope>IDENTIFICATION</scope>
</reference>
<feature type="disulfide bond" evidence="7">
    <location>
        <begin position="360"/>
        <end position="424"/>
    </location>
</feature>
<evidence type="ECO:0000256" key="6">
    <source>
        <dbReference type="ARBA" id="ARBA00023180"/>
    </source>
</evidence>
<feature type="disulfide bond" evidence="7">
    <location>
        <begin position="193"/>
        <end position="203"/>
    </location>
</feature>
<feature type="domain" description="SRCR" evidence="8">
    <location>
        <begin position="18"/>
        <end position="118"/>
    </location>
</feature>
<feature type="disulfide bond" evidence="7">
    <location>
        <begin position="373"/>
        <end position="434"/>
    </location>
</feature>
<dbReference type="PROSITE" id="PS50287">
    <property type="entry name" value="SRCR_2"/>
    <property type="match status" value="5"/>
</dbReference>
<organism evidence="9 10">
    <name type="scientific">Sphaeramia orbicularis</name>
    <name type="common">orbiculate cardinalfish</name>
    <dbReference type="NCBI Taxonomy" id="375764"/>
    <lineage>
        <taxon>Eukaryota</taxon>
        <taxon>Metazoa</taxon>
        <taxon>Chordata</taxon>
        <taxon>Craniata</taxon>
        <taxon>Vertebrata</taxon>
        <taxon>Euteleostomi</taxon>
        <taxon>Actinopterygii</taxon>
        <taxon>Neopterygii</taxon>
        <taxon>Teleostei</taxon>
        <taxon>Neoteleostei</taxon>
        <taxon>Acanthomorphata</taxon>
        <taxon>Gobiaria</taxon>
        <taxon>Kurtiformes</taxon>
        <taxon>Apogonoidei</taxon>
        <taxon>Apogonidae</taxon>
        <taxon>Apogoninae</taxon>
        <taxon>Sphaeramia</taxon>
    </lineage>
</organism>
<evidence type="ECO:0000256" key="1">
    <source>
        <dbReference type="ARBA" id="ARBA00004613"/>
    </source>
</evidence>